<dbReference type="RefSeq" id="XP_026098594.1">
    <property type="nucleotide sequence ID" value="XM_026242809.1"/>
</dbReference>
<dbReference type="AlphaFoldDB" id="A0A6P6MQ96"/>
<dbReference type="InterPro" id="IPR003599">
    <property type="entry name" value="Ig_sub"/>
</dbReference>
<dbReference type="GO" id="GO:0031295">
    <property type="term" value="P:T cell costimulation"/>
    <property type="evidence" value="ECO:0007669"/>
    <property type="project" value="TreeGrafter"/>
</dbReference>
<evidence type="ECO:0000256" key="1">
    <source>
        <dbReference type="ARBA" id="ARBA00004251"/>
    </source>
</evidence>
<keyword evidence="10" id="KW-0393">Immunoglobulin domain</keyword>
<dbReference type="InterPro" id="IPR013783">
    <property type="entry name" value="Ig-like_fold"/>
</dbReference>
<dbReference type="GO" id="GO:0042102">
    <property type="term" value="P:positive regulation of T cell proliferation"/>
    <property type="evidence" value="ECO:0007669"/>
    <property type="project" value="TreeGrafter"/>
</dbReference>
<dbReference type="KEGG" id="caua:113069648"/>
<dbReference type="GO" id="GO:0007166">
    <property type="term" value="P:cell surface receptor signaling pathway"/>
    <property type="evidence" value="ECO:0007669"/>
    <property type="project" value="TreeGrafter"/>
</dbReference>
<dbReference type="Proteomes" id="UP000515129">
    <property type="component" value="Unplaced"/>
</dbReference>
<dbReference type="GeneID" id="113069648"/>
<evidence type="ECO:0000313" key="14">
    <source>
        <dbReference type="RefSeq" id="XP_026098594.1"/>
    </source>
</evidence>
<keyword evidence="13" id="KW-1185">Reference proteome</keyword>
<dbReference type="GO" id="GO:0071222">
    <property type="term" value="P:cellular response to lipopolysaccharide"/>
    <property type="evidence" value="ECO:0007669"/>
    <property type="project" value="TreeGrafter"/>
</dbReference>
<dbReference type="InterPro" id="IPR036179">
    <property type="entry name" value="Ig-like_dom_sf"/>
</dbReference>
<evidence type="ECO:0000313" key="18">
    <source>
        <dbReference type="RefSeq" id="XP_026098598.1"/>
    </source>
</evidence>
<evidence type="ECO:0000256" key="5">
    <source>
        <dbReference type="ARBA" id="ARBA00022989"/>
    </source>
</evidence>
<dbReference type="PANTHER" id="PTHR25466:SF14">
    <property type="entry name" value="BUTYROPHILIN SUBFAMILY 2 MEMBER A2-LIKE-RELATED"/>
    <property type="match status" value="1"/>
</dbReference>
<accession>A0A6P6MQ96</accession>
<dbReference type="RefSeq" id="XP_026098595.1">
    <property type="nucleotide sequence ID" value="XM_026242810.1"/>
</dbReference>
<dbReference type="RefSeq" id="XP_026098598.1">
    <property type="nucleotide sequence ID" value="XM_026242813.1"/>
</dbReference>
<keyword evidence="5 11" id="KW-1133">Transmembrane helix</keyword>
<dbReference type="InterPro" id="IPR013106">
    <property type="entry name" value="Ig_V-set"/>
</dbReference>
<evidence type="ECO:0000313" key="17">
    <source>
        <dbReference type="RefSeq" id="XP_026098597.1"/>
    </source>
</evidence>
<keyword evidence="3 11" id="KW-0812">Transmembrane</keyword>
<dbReference type="SMART" id="SM00409">
    <property type="entry name" value="IG"/>
    <property type="match status" value="1"/>
</dbReference>
<dbReference type="GO" id="GO:0009897">
    <property type="term" value="C:external side of plasma membrane"/>
    <property type="evidence" value="ECO:0007669"/>
    <property type="project" value="TreeGrafter"/>
</dbReference>
<evidence type="ECO:0000256" key="11">
    <source>
        <dbReference type="SAM" id="Phobius"/>
    </source>
</evidence>
<evidence type="ECO:0000313" key="16">
    <source>
        <dbReference type="RefSeq" id="XP_026098596.1"/>
    </source>
</evidence>
<evidence type="ECO:0000256" key="6">
    <source>
        <dbReference type="ARBA" id="ARBA00023136"/>
    </source>
</evidence>
<dbReference type="GO" id="GO:0042130">
    <property type="term" value="P:negative regulation of T cell proliferation"/>
    <property type="evidence" value="ECO:0007669"/>
    <property type="project" value="TreeGrafter"/>
</dbReference>
<keyword evidence="2" id="KW-1003">Cell membrane</keyword>
<feature type="transmembrane region" description="Helical" evidence="11">
    <location>
        <begin position="12"/>
        <end position="32"/>
    </location>
</feature>
<evidence type="ECO:0000256" key="2">
    <source>
        <dbReference type="ARBA" id="ARBA00022475"/>
    </source>
</evidence>
<keyword evidence="7" id="KW-1015">Disulfide bond</keyword>
<evidence type="ECO:0000256" key="8">
    <source>
        <dbReference type="ARBA" id="ARBA00023170"/>
    </source>
</evidence>
<organism evidence="13 18">
    <name type="scientific">Carassius auratus</name>
    <name type="common">Goldfish</name>
    <dbReference type="NCBI Taxonomy" id="7957"/>
    <lineage>
        <taxon>Eukaryota</taxon>
        <taxon>Metazoa</taxon>
        <taxon>Chordata</taxon>
        <taxon>Craniata</taxon>
        <taxon>Vertebrata</taxon>
        <taxon>Euteleostomi</taxon>
        <taxon>Actinopterygii</taxon>
        <taxon>Neopterygii</taxon>
        <taxon>Teleostei</taxon>
        <taxon>Ostariophysi</taxon>
        <taxon>Cypriniformes</taxon>
        <taxon>Cyprinidae</taxon>
        <taxon>Cyprininae</taxon>
        <taxon>Carassius</taxon>
    </lineage>
</organism>
<evidence type="ECO:0000256" key="4">
    <source>
        <dbReference type="ARBA" id="ARBA00022729"/>
    </source>
</evidence>
<evidence type="ECO:0000313" key="13">
    <source>
        <dbReference type="Proteomes" id="UP000515129"/>
    </source>
</evidence>
<dbReference type="SUPFAM" id="SSF48726">
    <property type="entry name" value="Immunoglobulin"/>
    <property type="match status" value="1"/>
</dbReference>
<dbReference type="RefSeq" id="XP_026098597.1">
    <property type="nucleotide sequence ID" value="XM_026242812.1"/>
</dbReference>
<evidence type="ECO:0000313" key="15">
    <source>
        <dbReference type="RefSeq" id="XP_026098595.1"/>
    </source>
</evidence>
<keyword evidence="8" id="KW-0675">Receptor</keyword>
<dbReference type="Pfam" id="PF07686">
    <property type="entry name" value="V-set"/>
    <property type="match status" value="1"/>
</dbReference>
<evidence type="ECO:0000256" key="9">
    <source>
        <dbReference type="ARBA" id="ARBA00023180"/>
    </source>
</evidence>
<feature type="transmembrane region" description="Helical" evidence="11">
    <location>
        <begin position="158"/>
        <end position="178"/>
    </location>
</feature>
<gene>
    <name evidence="14 15 16 17 18" type="primary">LOC113069648</name>
</gene>
<dbReference type="RefSeq" id="XP_026098596.1">
    <property type="nucleotide sequence ID" value="XM_026242811.1"/>
</dbReference>
<reference evidence="14 15" key="1">
    <citation type="submission" date="2025-04" db="UniProtKB">
        <authorList>
            <consortium name="RefSeq"/>
        </authorList>
    </citation>
    <scope>IDENTIFICATION</scope>
    <source>
        <strain evidence="14 15">Wakin</strain>
        <tissue evidence="14 15">Muscle</tissue>
    </source>
</reference>
<comment type="subcellular location">
    <subcellularLocation>
        <location evidence="1">Cell membrane</location>
        <topology evidence="1">Single-pass type I membrane protein</topology>
    </subcellularLocation>
</comment>
<dbReference type="OrthoDB" id="9898017at2759"/>
<dbReference type="PANTHER" id="PTHR25466">
    <property type="entry name" value="T-LYMPHOCYTE ACTIVATION ANTIGEN"/>
    <property type="match status" value="1"/>
</dbReference>
<keyword evidence="4" id="KW-0732">Signal</keyword>
<dbReference type="GO" id="GO:0006955">
    <property type="term" value="P:immune response"/>
    <property type="evidence" value="ECO:0007669"/>
    <property type="project" value="TreeGrafter"/>
</dbReference>
<proteinExistence type="predicted"/>
<keyword evidence="6 11" id="KW-0472">Membrane</keyword>
<dbReference type="InterPro" id="IPR007110">
    <property type="entry name" value="Ig-like_dom"/>
</dbReference>
<evidence type="ECO:0000256" key="3">
    <source>
        <dbReference type="ARBA" id="ARBA00022692"/>
    </source>
</evidence>
<evidence type="ECO:0000256" key="10">
    <source>
        <dbReference type="ARBA" id="ARBA00023319"/>
    </source>
</evidence>
<dbReference type="Gene3D" id="2.60.40.10">
    <property type="entry name" value="Immunoglobulins"/>
    <property type="match status" value="1"/>
</dbReference>
<sequence>MEIYKTISSGNLSRWIIYFFLLVFVIVNEVSLQESVEGFIGGSAVLPCSSKEPPLTVQDIDLVRWRHNYDQNVYEIINGQDSVEEQDPVYRNRVESFPEEYLRGNFSIKLNNLQHTDAGEYTCYIFMKEQVFRIVELSIKERSERQLPSEGTNPKPEIIVMFISILCTGIIFSLTNSVTAGF</sequence>
<dbReference type="FunFam" id="2.60.40.10:FF:000142">
    <property type="entry name" value="V-set domain-containing T-cell activation inhibitor 1"/>
    <property type="match status" value="1"/>
</dbReference>
<keyword evidence="9" id="KW-0325">Glycoprotein</keyword>
<protein>
    <submittedName>
        <fullName evidence="14 15">CD276 antigen homolog</fullName>
    </submittedName>
</protein>
<evidence type="ECO:0000256" key="7">
    <source>
        <dbReference type="ARBA" id="ARBA00023157"/>
    </source>
</evidence>
<name>A0A6P6MQ96_CARAU</name>
<evidence type="ECO:0000259" key="12">
    <source>
        <dbReference type="PROSITE" id="PS50835"/>
    </source>
</evidence>
<dbReference type="PROSITE" id="PS50835">
    <property type="entry name" value="IG_LIKE"/>
    <property type="match status" value="1"/>
</dbReference>
<dbReference type="InterPro" id="IPR051713">
    <property type="entry name" value="T-cell_Activation_Regulation"/>
</dbReference>
<feature type="domain" description="Ig-like" evidence="12">
    <location>
        <begin position="41"/>
        <end position="125"/>
    </location>
</feature>